<feature type="compositionally biased region" description="Basic and acidic residues" evidence="1">
    <location>
        <begin position="156"/>
        <end position="172"/>
    </location>
</feature>
<dbReference type="Gene3D" id="1.25.40.10">
    <property type="entry name" value="Tetratricopeptide repeat domain"/>
    <property type="match status" value="1"/>
</dbReference>
<feature type="region of interest" description="Disordered" evidence="1">
    <location>
        <begin position="155"/>
        <end position="184"/>
    </location>
</feature>
<dbReference type="EMBL" id="JBHSGA010000020">
    <property type="protein sequence ID" value="MFC4528512.1"/>
    <property type="molecule type" value="Genomic_DNA"/>
</dbReference>
<evidence type="ECO:0000313" key="4">
    <source>
        <dbReference type="Proteomes" id="UP001595961"/>
    </source>
</evidence>
<organism evidence="3 4">
    <name type="scientific">Dyella halodurans</name>
    <dbReference type="NCBI Taxonomy" id="1920171"/>
    <lineage>
        <taxon>Bacteria</taxon>
        <taxon>Pseudomonadati</taxon>
        <taxon>Pseudomonadota</taxon>
        <taxon>Gammaproteobacteria</taxon>
        <taxon>Lysobacterales</taxon>
        <taxon>Rhodanobacteraceae</taxon>
        <taxon>Dyella</taxon>
    </lineage>
</organism>
<gene>
    <name evidence="3" type="ORF">ACFO5W_17850</name>
</gene>
<name>A0ABV9C6X8_9GAMM</name>
<protein>
    <submittedName>
        <fullName evidence="3">Uncharacterized protein</fullName>
    </submittedName>
</protein>
<keyword evidence="4" id="KW-1185">Reference proteome</keyword>
<accession>A0ABV9C6X8</accession>
<keyword evidence="2" id="KW-0732">Signal</keyword>
<feature type="compositionally biased region" description="Pro residues" evidence="1">
    <location>
        <begin position="30"/>
        <end position="47"/>
    </location>
</feature>
<evidence type="ECO:0000256" key="1">
    <source>
        <dbReference type="SAM" id="MobiDB-lite"/>
    </source>
</evidence>
<feature type="signal peptide" evidence="2">
    <location>
        <begin position="1"/>
        <end position="24"/>
    </location>
</feature>
<sequence>MQRKTLLASALAMLIAGSASYVVAQDAAPSAPPAPAQKARPPAPPKGPSMGDNGPRGSRGGPDFDGPGFGGPGFGGPGSAVISDLHELERLYMMTGRAKELPALYNDVLAKSQDPVVRTYVYHHLARAQMAPSNPDQAIATLRKSLDENLANAAKQRAEFEKMRSEWQERHATAKPGPAPAPKP</sequence>
<comment type="caution">
    <text evidence="3">The sequence shown here is derived from an EMBL/GenBank/DDBJ whole genome shotgun (WGS) entry which is preliminary data.</text>
</comment>
<reference evidence="4" key="1">
    <citation type="journal article" date="2019" name="Int. J. Syst. Evol. Microbiol.">
        <title>The Global Catalogue of Microorganisms (GCM) 10K type strain sequencing project: providing services to taxonomists for standard genome sequencing and annotation.</title>
        <authorList>
            <consortium name="The Broad Institute Genomics Platform"/>
            <consortium name="The Broad Institute Genome Sequencing Center for Infectious Disease"/>
            <person name="Wu L."/>
            <person name="Ma J."/>
        </authorList>
    </citation>
    <scope>NUCLEOTIDE SEQUENCE [LARGE SCALE GENOMIC DNA]</scope>
    <source>
        <strain evidence="4">CCM 4481</strain>
    </source>
</reference>
<dbReference type="RefSeq" id="WP_266148155.1">
    <property type="nucleotide sequence ID" value="NZ_CP064028.1"/>
</dbReference>
<evidence type="ECO:0000256" key="2">
    <source>
        <dbReference type="SAM" id="SignalP"/>
    </source>
</evidence>
<feature type="chain" id="PRO_5046517092" evidence="2">
    <location>
        <begin position="25"/>
        <end position="184"/>
    </location>
</feature>
<feature type="compositionally biased region" description="Gly residues" evidence="1">
    <location>
        <begin position="67"/>
        <end position="76"/>
    </location>
</feature>
<dbReference type="Proteomes" id="UP001595961">
    <property type="component" value="Unassembled WGS sequence"/>
</dbReference>
<feature type="region of interest" description="Disordered" evidence="1">
    <location>
        <begin position="26"/>
        <end position="76"/>
    </location>
</feature>
<dbReference type="InterPro" id="IPR011990">
    <property type="entry name" value="TPR-like_helical_dom_sf"/>
</dbReference>
<proteinExistence type="predicted"/>
<evidence type="ECO:0000313" key="3">
    <source>
        <dbReference type="EMBL" id="MFC4528512.1"/>
    </source>
</evidence>